<keyword evidence="1" id="KW-0472">Membrane</keyword>
<comment type="caution">
    <text evidence="2">The sequence shown here is derived from an EMBL/GenBank/DDBJ whole genome shotgun (WGS) entry which is preliminary data.</text>
</comment>
<feature type="transmembrane region" description="Helical" evidence="1">
    <location>
        <begin position="89"/>
        <end position="114"/>
    </location>
</feature>
<sequence>MQHHQHTHHPHYLSLLILKPSCSFSPFLFSISLHLPSSSSLIHNLNSLSLCILTKSLGVSQNSREFSFFFILHTLGGVMQTRERACKRAFVLVNSLPFRFMVSLSIQIASSMFWL</sequence>
<protein>
    <submittedName>
        <fullName evidence="2">Uncharacterized protein</fullName>
    </submittedName>
</protein>
<dbReference type="EMBL" id="JAYMYR010000009">
    <property type="protein sequence ID" value="KAK7342230.1"/>
    <property type="molecule type" value="Genomic_DNA"/>
</dbReference>
<evidence type="ECO:0000313" key="2">
    <source>
        <dbReference type="EMBL" id="KAK7342230.1"/>
    </source>
</evidence>
<dbReference type="AlphaFoldDB" id="A0AAN9QLQ1"/>
<gene>
    <name evidence="2" type="ORF">VNO80_25174</name>
</gene>
<dbReference type="Proteomes" id="UP001374584">
    <property type="component" value="Unassembled WGS sequence"/>
</dbReference>
<evidence type="ECO:0000256" key="1">
    <source>
        <dbReference type="SAM" id="Phobius"/>
    </source>
</evidence>
<reference evidence="2 3" key="1">
    <citation type="submission" date="2024-01" db="EMBL/GenBank/DDBJ databases">
        <title>The genomes of 5 underutilized Papilionoideae crops provide insights into root nodulation and disease resistanc.</title>
        <authorList>
            <person name="Jiang F."/>
        </authorList>
    </citation>
    <scope>NUCLEOTIDE SEQUENCE [LARGE SCALE GENOMIC DNA]</scope>
    <source>
        <strain evidence="2">JINMINGXINNONG_FW02</strain>
        <tissue evidence="2">Leaves</tissue>
    </source>
</reference>
<name>A0AAN9QLQ1_PHACN</name>
<accession>A0AAN9QLQ1</accession>
<organism evidence="2 3">
    <name type="scientific">Phaseolus coccineus</name>
    <name type="common">Scarlet runner bean</name>
    <name type="synonym">Phaseolus multiflorus</name>
    <dbReference type="NCBI Taxonomy" id="3886"/>
    <lineage>
        <taxon>Eukaryota</taxon>
        <taxon>Viridiplantae</taxon>
        <taxon>Streptophyta</taxon>
        <taxon>Embryophyta</taxon>
        <taxon>Tracheophyta</taxon>
        <taxon>Spermatophyta</taxon>
        <taxon>Magnoliopsida</taxon>
        <taxon>eudicotyledons</taxon>
        <taxon>Gunneridae</taxon>
        <taxon>Pentapetalae</taxon>
        <taxon>rosids</taxon>
        <taxon>fabids</taxon>
        <taxon>Fabales</taxon>
        <taxon>Fabaceae</taxon>
        <taxon>Papilionoideae</taxon>
        <taxon>50 kb inversion clade</taxon>
        <taxon>NPAAA clade</taxon>
        <taxon>indigoferoid/millettioid clade</taxon>
        <taxon>Phaseoleae</taxon>
        <taxon>Phaseolus</taxon>
    </lineage>
</organism>
<keyword evidence="1" id="KW-1133">Transmembrane helix</keyword>
<proteinExistence type="predicted"/>
<keyword evidence="3" id="KW-1185">Reference proteome</keyword>
<keyword evidence="1" id="KW-0812">Transmembrane</keyword>
<evidence type="ECO:0000313" key="3">
    <source>
        <dbReference type="Proteomes" id="UP001374584"/>
    </source>
</evidence>